<protein>
    <recommendedName>
        <fullName evidence="3">Uncharacterized protein YtcA</fullName>
    </recommendedName>
</protein>
<gene>
    <name evidence="12" type="ORF">AABB92_13150</name>
</gene>
<evidence type="ECO:0000256" key="10">
    <source>
        <dbReference type="ARBA" id="ARBA00023288"/>
    </source>
</evidence>
<keyword evidence="8 11" id="KW-0472">Membrane</keyword>
<accession>A0ABU9MPP5</accession>
<evidence type="ECO:0000256" key="5">
    <source>
        <dbReference type="ARBA" id="ARBA00022692"/>
    </source>
</evidence>
<keyword evidence="13" id="KW-1185">Reference proteome</keyword>
<evidence type="ECO:0000256" key="6">
    <source>
        <dbReference type="ARBA" id="ARBA00022729"/>
    </source>
</evidence>
<evidence type="ECO:0000256" key="2">
    <source>
        <dbReference type="ARBA" id="ARBA00008208"/>
    </source>
</evidence>
<keyword evidence="4" id="KW-1003">Cell membrane</keyword>
<reference evidence="12 13" key="1">
    <citation type="submission" date="2024-04" db="EMBL/GenBank/DDBJ databases">
        <authorList>
            <person name="Suleimanova A.D."/>
            <person name="Pudova D.S."/>
            <person name="Shagimardanova E.I."/>
            <person name="Sharipova M.R."/>
        </authorList>
    </citation>
    <scope>NUCLEOTIDE SEQUENCE [LARGE SCALE GENOMIC DNA]</scope>
    <source>
        <strain evidence="12 13">3.1</strain>
    </source>
</reference>
<dbReference type="RefSeq" id="WP_202966903.1">
    <property type="nucleotide sequence ID" value="NZ_JBCGBG010000002.1"/>
</dbReference>
<keyword evidence="6" id="KW-0732">Signal</keyword>
<feature type="transmembrane region" description="Helical" evidence="11">
    <location>
        <begin position="35"/>
        <end position="58"/>
    </location>
</feature>
<feature type="transmembrane region" description="Helical" evidence="11">
    <location>
        <begin position="70"/>
        <end position="89"/>
    </location>
</feature>
<comment type="caution">
    <text evidence="12">The sequence shown here is derived from an EMBL/GenBank/DDBJ whole genome shotgun (WGS) entry which is preliminary data.</text>
</comment>
<dbReference type="Pfam" id="PF17090">
    <property type="entry name" value="Ytca"/>
    <property type="match status" value="1"/>
</dbReference>
<organism evidence="12 13">
    <name type="scientific">Pantoea brenneri</name>
    <dbReference type="NCBI Taxonomy" id="472694"/>
    <lineage>
        <taxon>Bacteria</taxon>
        <taxon>Pseudomonadati</taxon>
        <taxon>Pseudomonadota</taxon>
        <taxon>Gammaproteobacteria</taxon>
        <taxon>Enterobacterales</taxon>
        <taxon>Erwiniaceae</taxon>
        <taxon>Pantoea</taxon>
    </lineage>
</organism>
<keyword evidence="10 12" id="KW-0449">Lipoprotein</keyword>
<evidence type="ECO:0000256" key="4">
    <source>
        <dbReference type="ARBA" id="ARBA00022475"/>
    </source>
</evidence>
<evidence type="ECO:0000256" key="9">
    <source>
        <dbReference type="ARBA" id="ARBA00023139"/>
    </source>
</evidence>
<comment type="subcellular location">
    <subcellularLocation>
        <location evidence="1">Membrane</location>
        <topology evidence="1">Multi-pass membrane protein</topology>
    </subcellularLocation>
</comment>
<evidence type="ECO:0000256" key="3">
    <source>
        <dbReference type="ARBA" id="ARBA00021237"/>
    </source>
</evidence>
<dbReference type="InterPro" id="IPR031381">
    <property type="entry name" value="YtcA"/>
</dbReference>
<evidence type="ECO:0000256" key="7">
    <source>
        <dbReference type="ARBA" id="ARBA00022989"/>
    </source>
</evidence>
<evidence type="ECO:0000256" key="11">
    <source>
        <dbReference type="SAM" id="Phobius"/>
    </source>
</evidence>
<keyword evidence="7 11" id="KW-1133">Transmembrane helix</keyword>
<dbReference type="Proteomes" id="UP001468095">
    <property type="component" value="Unassembled WGS sequence"/>
</dbReference>
<name>A0ABU9MPP5_9GAMM</name>
<proteinExistence type="inferred from homology"/>
<dbReference type="EMBL" id="JBCGBG010000002">
    <property type="protein sequence ID" value="MEL7696600.1"/>
    <property type="molecule type" value="Genomic_DNA"/>
</dbReference>
<comment type="similarity">
    <text evidence="2">Belongs to the YtcA family.</text>
</comment>
<evidence type="ECO:0000256" key="8">
    <source>
        <dbReference type="ARBA" id="ARBA00023136"/>
    </source>
</evidence>
<sequence>MTHLFMKYRKILLAAVIFQLSGCAAHSPSVNILGAYFPDWLFCISGGCLISAAIYLSLTRYGKNAWLTPYILTYPLLITLFSMGLWILFFY</sequence>
<keyword evidence="5 11" id="KW-0812">Transmembrane</keyword>
<keyword evidence="9" id="KW-0564">Palmitate</keyword>
<evidence type="ECO:0000313" key="13">
    <source>
        <dbReference type="Proteomes" id="UP001468095"/>
    </source>
</evidence>
<evidence type="ECO:0000256" key="1">
    <source>
        <dbReference type="ARBA" id="ARBA00004141"/>
    </source>
</evidence>
<evidence type="ECO:0000313" key="12">
    <source>
        <dbReference type="EMBL" id="MEL7696600.1"/>
    </source>
</evidence>